<dbReference type="PATRIC" id="fig|476652.3.peg.4112"/>
<dbReference type="EMBL" id="LDZY01000016">
    <property type="protein sequence ID" value="KLU64252.1"/>
    <property type="molecule type" value="Genomic_DNA"/>
</dbReference>
<protein>
    <submittedName>
        <fullName evidence="1">Uncharacterized protein</fullName>
    </submittedName>
</protein>
<evidence type="ECO:0000313" key="2">
    <source>
        <dbReference type="Proteomes" id="UP000036356"/>
    </source>
</evidence>
<gene>
    <name evidence="1" type="ORF">DEAC_c38850</name>
</gene>
<comment type="caution">
    <text evidence="1">The sequence shown here is derived from an EMBL/GenBank/DDBJ whole genome shotgun (WGS) entry which is preliminary data.</text>
</comment>
<keyword evidence="2" id="KW-1185">Reference proteome</keyword>
<dbReference type="Proteomes" id="UP000036356">
    <property type="component" value="Unassembled WGS sequence"/>
</dbReference>
<accession>A0A0J1FLL0</accession>
<organism evidence="1 2">
    <name type="scientific">Desulfosporosinus acididurans</name>
    <dbReference type="NCBI Taxonomy" id="476652"/>
    <lineage>
        <taxon>Bacteria</taxon>
        <taxon>Bacillati</taxon>
        <taxon>Bacillota</taxon>
        <taxon>Clostridia</taxon>
        <taxon>Eubacteriales</taxon>
        <taxon>Desulfitobacteriaceae</taxon>
        <taxon>Desulfosporosinus</taxon>
    </lineage>
</organism>
<evidence type="ECO:0000313" key="1">
    <source>
        <dbReference type="EMBL" id="KLU64252.1"/>
    </source>
</evidence>
<proteinExistence type="predicted"/>
<dbReference type="RefSeq" id="WP_282434464.1">
    <property type="nucleotide sequence ID" value="NZ_LDZY01000016.1"/>
</dbReference>
<dbReference type="AlphaFoldDB" id="A0A0J1FLL0"/>
<sequence>MKKKDLYKIEDDVKVVTELCQLKDLDCEIKIVNQLDQFKDE</sequence>
<dbReference type="STRING" id="476652.DEAC_c38850"/>
<reference evidence="1 2" key="1">
    <citation type="submission" date="2015-06" db="EMBL/GenBank/DDBJ databases">
        <title>Draft genome of the moderately acidophilic sulfate reducer Candidatus Desulfosporosinus acididurans strain M1.</title>
        <authorList>
            <person name="Poehlein A."/>
            <person name="Petzsch P."/>
            <person name="Johnson B.D."/>
            <person name="Schloemann M."/>
            <person name="Daniel R."/>
            <person name="Muehling M."/>
        </authorList>
    </citation>
    <scope>NUCLEOTIDE SEQUENCE [LARGE SCALE GENOMIC DNA]</scope>
    <source>
        <strain evidence="1 2">M1</strain>
    </source>
</reference>
<name>A0A0J1FLL0_9FIRM</name>